<reference evidence="3 4" key="1">
    <citation type="submission" date="2023-07" db="EMBL/GenBank/DDBJ databases">
        <title>30 novel species of actinomycetes from the DSMZ collection.</title>
        <authorList>
            <person name="Nouioui I."/>
        </authorList>
    </citation>
    <scope>NUCLEOTIDE SEQUENCE [LARGE SCALE GENOMIC DNA]</scope>
    <source>
        <strain evidence="1 4">DSM 41979</strain>
        <strain evidence="3">DSM 41982</strain>
    </source>
</reference>
<comment type="caution">
    <text evidence="2">The sequence shown here is derived from an EMBL/GenBank/DDBJ whole genome shotgun (WGS) entry which is preliminary data.</text>
</comment>
<dbReference type="EMBL" id="JAVRET010000041">
    <property type="protein sequence ID" value="MDT0410962.1"/>
    <property type="molecule type" value="Genomic_DNA"/>
</dbReference>
<dbReference type="InterPro" id="IPR036412">
    <property type="entry name" value="HAD-like_sf"/>
</dbReference>
<keyword evidence="2" id="KW-0378">Hydrolase</keyword>
<dbReference type="InterPro" id="IPR023214">
    <property type="entry name" value="HAD_sf"/>
</dbReference>
<dbReference type="InterPro" id="IPR023198">
    <property type="entry name" value="PGP-like_dom2"/>
</dbReference>
<dbReference type="PANTHER" id="PTHR43434">
    <property type="entry name" value="PHOSPHOGLYCOLATE PHOSPHATASE"/>
    <property type="match status" value="1"/>
</dbReference>
<keyword evidence="4" id="KW-1185">Reference proteome</keyword>
<proteinExistence type="predicted"/>
<gene>
    <name evidence="2" type="ORF">RM574_22775</name>
    <name evidence="1" type="ORF">RM698_18140</name>
</gene>
<sequence>MPQDIAPSDLATSQDLAADASAVPLSETTDGGPVVGFDLDMTLVDSRRGIGAVYRALAAETGADIDVDLVTSRLGPPLEHEMANWFPPEQVVAMSDRYRALYPEHAIADTTAMPGAREAIAAVRAAGGRVLVVTAKNRAHAALHLSHLGLEPDLLIGGLWAEAKGTALRAQGASVYVGDHIGDVRGARTADAVSVAVATGPCDEEELRAAGADVVLGTLDAFAGWLGEYVGGAGEGVAGGTGAADRAGGAAV</sequence>
<dbReference type="Proteomes" id="UP001183610">
    <property type="component" value="Unassembled WGS sequence"/>
</dbReference>
<dbReference type="AlphaFoldDB" id="A0ABD5EA56"/>
<dbReference type="RefSeq" id="WP_010276481.1">
    <property type="nucleotide sequence ID" value="NZ_JAVRER010000042.1"/>
</dbReference>
<name>A0ABD5EA56_9ACTN</name>
<protein>
    <submittedName>
        <fullName evidence="2">HAD family hydrolase</fullName>
        <ecNumber evidence="2">3.-.-.-</ecNumber>
    </submittedName>
</protein>
<evidence type="ECO:0000313" key="3">
    <source>
        <dbReference type="Proteomes" id="UP001183607"/>
    </source>
</evidence>
<dbReference type="Gene3D" id="3.40.50.1000">
    <property type="entry name" value="HAD superfamily/HAD-like"/>
    <property type="match status" value="2"/>
</dbReference>
<dbReference type="SUPFAM" id="SSF56784">
    <property type="entry name" value="HAD-like"/>
    <property type="match status" value="1"/>
</dbReference>
<evidence type="ECO:0000313" key="4">
    <source>
        <dbReference type="Proteomes" id="UP001183610"/>
    </source>
</evidence>
<evidence type="ECO:0000313" key="2">
    <source>
        <dbReference type="EMBL" id="MDT0418315.1"/>
    </source>
</evidence>
<accession>A0ABD5EA56</accession>
<dbReference type="InterPro" id="IPR050155">
    <property type="entry name" value="HAD-like_hydrolase_sf"/>
</dbReference>
<dbReference type="Pfam" id="PF12710">
    <property type="entry name" value="HAD"/>
    <property type="match status" value="1"/>
</dbReference>
<organism evidence="2 3">
    <name type="scientific">Streptomyces evansiae</name>
    <dbReference type="NCBI Taxonomy" id="3075535"/>
    <lineage>
        <taxon>Bacteria</taxon>
        <taxon>Bacillati</taxon>
        <taxon>Actinomycetota</taxon>
        <taxon>Actinomycetes</taxon>
        <taxon>Kitasatosporales</taxon>
        <taxon>Streptomycetaceae</taxon>
        <taxon>Streptomyces</taxon>
    </lineage>
</organism>
<dbReference type="PANTHER" id="PTHR43434:SF1">
    <property type="entry name" value="PHOSPHOGLYCOLATE PHOSPHATASE"/>
    <property type="match status" value="1"/>
</dbReference>
<reference evidence="2" key="2">
    <citation type="submission" date="2024-03" db="EMBL/GenBank/DDBJ databases">
        <title>30 novel species of actinomycetes from the DSMZ collection.</title>
        <authorList>
            <person name="Nouioui I."/>
        </authorList>
    </citation>
    <scope>NUCLEOTIDE SEQUENCE</scope>
    <source>
        <strain evidence="2">DSM 41982</strain>
    </source>
</reference>
<dbReference type="GO" id="GO:0016787">
    <property type="term" value="F:hydrolase activity"/>
    <property type="evidence" value="ECO:0007669"/>
    <property type="project" value="UniProtKB-KW"/>
</dbReference>
<dbReference type="EMBL" id="JAVRER010000042">
    <property type="protein sequence ID" value="MDT0418315.1"/>
    <property type="molecule type" value="Genomic_DNA"/>
</dbReference>
<dbReference type="Proteomes" id="UP001183607">
    <property type="component" value="Unassembled WGS sequence"/>
</dbReference>
<dbReference type="EC" id="3.-.-.-" evidence="2"/>
<dbReference type="Gene3D" id="1.10.150.240">
    <property type="entry name" value="Putative phosphatase, domain 2"/>
    <property type="match status" value="1"/>
</dbReference>
<evidence type="ECO:0000313" key="1">
    <source>
        <dbReference type="EMBL" id="MDT0410962.1"/>
    </source>
</evidence>